<dbReference type="PANTHER" id="PTHR34108">
    <property type="entry name" value="SEPTUM SITE-DETERMINING PROTEIN MINC"/>
    <property type="match status" value="1"/>
</dbReference>
<comment type="caution">
    <text evidence="9">The sequence shown here is derived from an EMBL/GenBank/DDBJ whole genome shotgun (WGS) entry which is preliminary data.</text>
</comment>
<keyword evidence="4 6" id="KW-0131">Cell cycle</keyword>
<evidence type="ECO:0000259" key="7">
    <source>
        <dbReference type="Pfam" id="PF03775"/>
    </source>
</evidence>
<evidence type="ECO:0000256" key="3">
    <source>
        <dbReference type="ARBA" id="ARBA00023210"/>
    </source>
</evidence>
<dbReference type="Pfam" id="PF03775">
    <property type="entry name" value="MinC_C"/>
    <property type="match status" value="1"/>
</dbReference>
<dbReference type="PANTHER" id="PTHR34108:SF1">
    <property type="entry name" value="SEPTUM SITE-DETERMINING PROTEIN MINC"/>
    <property type="match status" value="1"/>
</dbReference>
<dbReference type="InterPro" id="IPR005526">
    <property type="entry name" value="Septum_form_inhib_MinC_C"/>
</dbReference>
<dbReference type="InterPro" id="IPR016098">
    <property type="entry name" value="CAP/MinC_C"/>
</dbReference>
<dbReference type="Proteomes" id="UP000786875">
    <property type="component" value="Unassembled WGS sequence"/>
</dbReference>
<comment type="function">
    <text evidence="5 6">Cell division inhibitor that blocks the formation of polar Z ring septums. Rapidly oscillates between the poles of the cell to destabilize FtsZ filaments that have formed before they mature into polar Z rings. Prevents FtsZ polymerization.</text>
</comment>
<evidence type="ECO:0000256" key="6">
    <source>
        <dbReference type="HAMAP-Rule" id="MF_00267"/>
    </source>
</evidence>
<name>A0ABS5T1S9_9GAMM</name>
<dbReference type="InterPro" id="IPR007874">
    <property type="entry name" value="MinC_N"/>
</dbReference>
<evidence type="ECO:0000256" key="4">
    <source>
        <dbReference type="ARBA" id="ARBA00023306"/>
    </source>
</evidence>
<sequence length="236" mass="25218">MSQTPIELKGSNFTLSVVHINHSQPDVVLKAIQEKIAQAPAFLANAPVVVNVSSLNNAVDWKKMHHAVSQSGLKIVGISGCKDEQLKAQITSLGIPLLNEGKTSAPKAAEVPAPVPEAATLQEEEKIFRTRIIDTPIRSGQQIYARNADLIVTSSVSAGAELVADGNIHIYGNMRGRALAGASGDQQAQIFCTHLAAELVSIAGEYWIMDQIPSEYFSKAARLALREGSLAIESLN</sequence>
<keyword evidence="10" id="KW-1185">Reference proteome</keyword>
<dbReference type="InterPro" id="IPR036145">
    <property type="entry name" value="MinC_C_sf"/>
</dbReference>
<dbReference type="NCBIfam" id="TIGR01222">
    <property type="entry name" value="minC"/>
    <property type="match status" value="1"/>
</dbReference>
<comment type="subunit">
    <text evidence="6">Interacts with MinD and FtsZ.</text>
</comment>
<dbReference type="Gene3D" id="3.30.70.260">
    <property type="match status" value="1"/>
</dbReference>
<keyword evidence="2 6" id="KW-0132">Cell division</keyword>
<evidence type="ECO:0000256" key="5">
    <source>
        <dbReference type="ARBA" id="ARBA00025606"/>
    </source>
</evidence>
<feature type="domain" description="Septum formation inhibitor MinC C-terminal" evidence="7">
    <location>
        <begin position="132"/>
        <end position="233"/>
    </location>
</feature>
<protein>
    <recommendedName>
        <fullName evidence="6">Probable septum site-determining protein MinC</fullName>
    </recommendedName>
</protein>
<dbReference type="Pfam" id="PF05209">
    <property type="entry name" value="MinC_N"/>
    <property type="match status" value="1"/>
</dbReference>
<evidence type="ECO:0000259" key="8">
    <source>
        <dbReference type="Pfam" id="PF05209"/>
    </source>
</evidence>
<proteinExistence type="inferred from homology"/>
<dbReference type="Gene3D" id="2.160.20.70">
    <property type="match status" value="1"/>
</dbReference>
<evidence type="ECO:0000256" key="1">
    <source>
        <dbReference type="ARBA" id="ARBA00006291"/>
    </source>
</evidence>
<feature type="domain" description="Septum formation inhibitor MinC N-terminal" evidence="8">
    <location>
        <begin position="6"/>
        <end position="74"/>
    </location>
</feature>
<dbReference type="RefSeq" id="WP_214212138.1">
    <property type="nucleotide sequence ID" value="NZ_JABBFO010000002.1"/>
</dbReference>
<evidence type="ECO:0000313" key="10">
    <source>
        <dbReference type="Proteomes" id="UP000786875"/>
    </source>
</evidence>
<accession>A0ABS5T1S9</accession>
<dbReference type="InterPro" id="IPR013033">
    <property type="entry name" value="MinC"/>
</dbReference>
<dbReference type="SUPFAM" id="SSF63848">
    <property type="entry name" value="Cell-division inhibitor MinC, C-terminal domain"/>
    <property type="match status" value="1"/>
</dbReference>
<reference evidence="9 10" key="1">
    <citation type="submission" date="2020-04" db="EMBL/GenBank/DDBJ databases">
        <title>Genome sequencing of Rosenbergiella species.</title>
        <authorList>
            <person name="Alvarez-Perez S."/>
            <person name="Lievens B."/>
        </authorList>
    </citation>
    <scope>NUCLEOTIDE SEQUENCE [LARGE SCALE GENOMIC DNA]</scope>
    <source>
        <strain evidence="9 10">CdVSA20.1</strain>
    </source>
</reference>
<evidence type="ECO:0000256" key="2">
    <source>
        <dbReference type="ARBA" id="ARBA00022618"/>
    </source>
</evidence>
<gene>
    <name evidence="6 9" type="primary">minC</name>
    <name evidence="9" type="ORF">HGT73_02715</name>
</gene>
<organism evidence="9 10">
    <name type="scientific">Rosenbergiella australiborealis</name>
    <dbReference type="NCBI Taxonomy" id="1544696"/>
    <lineage>
        <taxon>Bacteria</taxon>
        <taxon>Pseudomonadati</taxon>
        <taxon>Pseudomonadota</taxon>
        <taxon>Gammaproteobacteria</taxon>
        <taxon>Enterobacterales</taxon>
        <taxon>Erwiniaceae</taxon>
        <taxon>Rosenbergiella</taxon>
    </lineage>
</organism>
<dbReference type="EMBL" id="JABBFO010000002">
    <property type="protein sequence ID" value="MBT0726304.1"/>
    <property type="molecule type" value="Genomic_DNA"/>
</dbReference>
<keyword evidence="3 6" id="KW-0717">Septation</keyword>
<evidence type="ECO:0000313" key="9">
    <source>
        <dbReference type="EMBL" id="MBT0726304.1"/>
    </source>
</evidence>
<dbReference type="HAMAP" id="MF_00267">
    <property type="entry name" value="MinC"/>
    <property type="match status" value="1"/>
</dbReference>
<comment type="similarity">
    <text evidence="1 6">Belongs to the MinC family.</text>
</comment>